<sequence length="161" mass="18070">MRKNEAKSPFGRSVPRGWELPQIATMDPLNPKQQLVAQSTRTRTGSPRTAEKYEGVIGWWTRKQQPKGESPRGMAPVTVPAPLTIQAWQPAPEQQRNIAWGAIGAGMLYVFGKMPTDPTGLSGRHSPSRFQRRNRDGNSRPPRVHQYVRRGAEPVFRHPAV</sequence>
<keyword evidence="3" id="KW-1185">Reference proteome</keyword>
<feature type="region of interest" description="Disordered" evidence="1">
    <location>
        <begin position="29"/>
        <end position="50"/>
    </location>
</feature>
<dbReference type="EMBL" id="BAAAXF010000039">
    <property type="protein sequence ID" value="GAA3498768.1"/>
    <property type="molecule type" value="Genomic_DNA"/>
</dbReference>
<name>A0ABP6TTV8_9ACTN</name>
<comment type="caution">
    <text evidence="2">The sequence shown here is derived from an EMBL/GenBank/DDBJ whole genome shotgun (WGS) entry which is preliminary data.</text>
</comment>
<proteinExistence type="predicted"/>
<feature type="region of interest" description="Disordered" evidence="1">
    <location>
        <begin position="115"/>
        <end position="161"/>
    </location>
</feature>
<reference evidence="3" key="1">
    <citation type="journal article" date="2019" name="Int. J. Syst. Evol. Microbiol.">
        <title>The Global Catalogue of Microorganisms (GCM) 10K type strain sequencing project: providing services to taxonomists for standard genome sequencing and annotation.</title>
        <authorList>
            <consortium name="The Broad Institute Genomics Platform"/>
            <consortium name="The Broad Institute Genome Sequencing Center for Infectious Disease"/>
            <person name="Wu L."/>
            <person name="Ma J."/>
        </authorList>
    </citation>
    <scope>NUCLEOTIDE SEQUENCE [LARGE SCALE GENOMIC DNA]</scope>
    <source>
        <strain evidence="3">JCM 4816</strain>
    </source>
</reference>
<evidence type="ECO:0000313" key="3">
    <source>
        <dbReference type="Proteomes" id="UP001501455"/>
    </source>
</evidence>
<feature type="compositionally biased region" description="Polar residues" evidence="1">
    <location>
        <begin position="31"/>
        <end position="47"/>
    </location>
</feature>
<organism evidence="2 3">
    <name type="scientific">Streptomyces prasinosporus</name>
    <dbReference type="NCBI Taxonomy" id="68256"/>
    <lineage>
        <taxon>Bacteria</taxon>
        <taxon>Bacillati</taxon>
        <taxon>Actinomycetota</taxon>
        <taxon>Actinomycetes</taxon>
        <taxon>Kitasatosporales</taxon>
        <taxon>Streptomycetaceae</taxon>
        <taxon>Streptomyces</taxon>
        <taxon>Streptomyces albogriseolus group</taxon>
    </lineage>
</organism>
<feature type="compositionally biased region" description="Basic and acidic residues" evidence="1">
    <location>
        <begin position="150"/>
        <end position="161"/>
    </location>
</feature>
<accession>A0ABP6TTV8</accession>
<gene>
    <name evidence="2" type="ORF">GCM10019016_058710</name>
</gene>
<protein>
    <submittedName>
        <fullName evidence="2">Uncharacterized protein</fullName>
    </submittedName>
</protein>
<evidence type="ECO:0000256" key="1">
    <source>
        <dbReference type="SAM" id="MobiDB-lite"/>
    </source>
</evidence>
<dbReference type="Proteomes" id="UP001501455">
    <property type="component" value="Unassembled WGS sequence"/>
</dbReference>
<evidence type="ECO:0000313" key="2">
    <source>
        <dbReference type="EMBL" id="GAA3498768.1"/>
    </source>
</evidence>